<keyword evidence="5" id="KW-0998">Cell outer membrane</keyword>
<evidence type="ECO:0000256" key="3">
    <source>
        <dbReference type="ARBA" id="ARBA00022729"/>
    </source>
</evidence>
<keyword evidence="4" id="KW-0472">Membrane</keyword>
<dbReference type="InterPro" id="IPR011990">
    <property type="entry name" value="TPR-like_helical_dom_sf"/>
</dbReference>
<evidence type="ECO:0000256" key="4">
    <source>
        <dbReference type="ARBA" id="ARBA00023136"/>
    </source>
</evidence>
<comment type="subcellular location">
    <subcellularLocation>
        <location evidence="1">Cell outer membrane</location>
    </subcellularLocation>
</comment>
<evidence type="ECO:0000256" key="5">
    <source>
        <dbReference type="ARBA" id="ARBA00023237"/>
    </source>
</evidence>
<dbReference type="Pfam" id="PF14322">
    <property type="entry name" value="SusD-like_3"/>
    <property type="match status" value="1"/>
</dbReference>
<gene>
    <name evidence="9" type="ORF">JM658_03785</name>
</gene>
<dbReference type="PROSITE" id="PS51257">
    <property type="entry name" value="PROKAR_LIPOPROTEIN"/>
    <property type="match status" value="1"/>
</dbReference>
<feature type="region of interest" description="Disordered" evidence="6">
    <location>
        <begin position="315"/>
        <end position="348"/>
    </location>
</feature>
<keyword evidence="10" id="KW-1185">Reference proteome</keyword>
<dbReference type="InterPro" id="IPR012944">
    <property type="entry name" value="SusD_RagB_dom"/>
</dbReference>
<evidence type="ECO:0000256" key="2">
    <source>
        <dbReference type="ARBA" id="ARBA00006275"/>
    </source>
</evidence>
<evidence type="ECO:0000259" key="8">
    <source>
        <dbReference type="Pfam" id="PF14322"/>
    </source>
</evidence>
<comment type="similarity">
    <text evidence="2">Belongs to the SusD family.</text>
</comment>
<sequence>MKTYNIYNLLIAALLLGITGCTDLEIEETDSRFPNLSGEFTGVDAEENLNNLYNSVRGQVQTQENMYGIVEVSTDEFLVPTRGTDWGDNGVWRTLHGHTWSTTHNFVKNTWNELNSNVYNATTIIDPLSNPTPQQAAEAKFIRAYSMFWIIDLYGQVPFRSPEDGPDVLPSVMTRAEAFDFAVKDLNEAIADLPSTGPGSELVKASKASARYLLAKLMLNKHIYTGAETPAAADMTEVVELVDAIQNDGFALQEGYFELFTNETDTETIFFTTSDIGSRIWNGLHYNQGAPDNTGGGWNGFTTLAEFYDLFEGDPNVNNPGSGQEERRGFVPTAGVAATGDDKDADEDGIKDGSNIGAGFLIGQQYGPNGEALKDRTGNPLSYTKELPGLLGNNETTGIRLIKYRPVNGSFATHMVLFRYADAHLMKAEAIMRGGTSGDDPLTMVNELRTIRHATPLGALSEQDLIDERGRELYGEYWRRNDLIRFGKFNDTWEFKDNTEAFRVLFPIPATAIITNPNLIQNEGY</sequence>
<dbReference type="InterPro" id="IPR033985">
    <property type="entry name" value="SusD-like_N"/>
</dbReference>
<evidence type="ECO:0000259" key="7">
    <source>
        <dbReference type="Pfam" id="PF07980"/>
    </source>
</evidence>
<proteinExistence type="inferred from homology"/>
<feature type="domain" description="SusD-like N-terminal" evidence="8">
    <location>
        <begin position="41"/>
        <end position="219"/>
    </location>
</feature>
<dbReference type="Proteomes" id="UP000829517">
    <property type="component" value="Unassembled WGS sequence"/>
</dbReference>
<organism evidence="9 10">
    <name type="scientific">Joostella atrarenae</name>
    <dbReference type="NCBI Taxonomy" id="679257"/>
    <lineage>
        <taxon>Bacteria</taxon>
        <taxon>Pseudomonadati</taxon>
        <taxon>Bacteroidota</taxon>
        <taxon>Flavobacteriia</taxon>
        <taxon>Flavobacteriales</taxon>
        <taxon>Flavobacteriaceae</taxon>
        <taxon>Joostella</taxon>
    </lineage>
</organism>
<reference evidence="9 10" key="1">
    <citation type="submission" date="2021-01" db="EMBL/GenBank/DDBJ databases">
        <title>Genome sequencing of Joostella atrarenae M1-2 (= KCTC 23194).</title>
        <authorList>
            <person name="Zakaria M.R."/>
            <person name="Lam M.Q."/>
            <person name="Chong C.S."/>
        </authorList>
    </citation>
    <scope>NUCLEOTIDE SEQUENCE [LARGE SCALE GENOMIC DNA]</scope>
    <source>
        <strain evidence="9 10">M1-2</strain>
    </source>
</reference>
<protein>
    <submittedName>
        <fullName evidence="9">RagB/SusD family nutrient uptake outer membrane protein</fullName>
    </submittedName>
</protein>
<feature type="domain" description="RagB/SusD" evidence="7">
    <location>
        <begin position="267"/>
        <end position="525"/>
    </location>
</feature>
<dbReference type="Gene3D" id="1.25.40.390">
    <property type="match status" value="1"/>
</dbReference>
<dbReference type="EMBL" id="JAETXX010000001">
    <property type="protein sequence ID" value="MCF8713940.1"/>
    <property type="molecule type" value="Genomic_DNA"/>
</dbReference>
<evidence type="ECO:0000313" key="10">
    <source>
        <dbReference type="Proteomes" id="UP000829517"/>
    </source>
</evidence>
<accession>A0ABS9J0S8</accession>
<dbReference type="RefSeq" id="WP_236957898.1">
    <property type="nucleotide sequence ID" value="NZ_JAETXX010000001.1"/>
</dbReference>
<evidence type="ECO:0000313" key="9">
    <source>
        <dbReference type="EMBL" id="MCF8713940.1"/>
    </source>
</evidence>
<name>A0ABS9J0S8_9FLAO</name>
<keyword evidence="3" id="KW-0732">Signal</keyword>
<dbReference type="Pfam" id="PF07980">
    <property type="entry name" value="SusD_RagB"/>
    <property type="match status" value="1"/>
</dbReference>
<evidence type="ECO:0000256" key="1">
    <source>
        <dbReference type="ARBA" id="ARBA00004442"/>
    </source>
</evidence>
<comment type="caution">
    <text evidence="9">The sequence shown here is derived from an EMBL/GenBank/DDBJ whole genome shotgun (WGS) entry which is preliminary data.</text>
</comment>
<dbReference type="SUPFAM" id="SSF48452">
    <property type="entry name" value="TPR-like"/>
    <property type="match status" value="1"/>
</dbReference>
<evidence type="ECO:0000256" key="6">
    <source>
        <dbReference type="SAM" id="MobiDB-lite"/>
    </source>
</evidence>